<dbReference type="GO" id="GO:0045004">
    <property type="term" value="P:DNA replication proofreading"/>
    <property type="evidence" value="ECO:0007669"/>
    <property type="project" value="TreeGrafter"/>
</dbReference>
<dbReference type="PANTHER" id="PTHR30231:SF41">
    <property type="entry name" value="DNA POLYMERASE III SUBUNIT EPSILON"/>
    <property type="match status" value="1"/>
</dbReference>
<evidence type="ECO:0000313" key="2">
    <source>
        <dbReference type="EMBL" id="SFV90926.1"/>
    </source>
</evidence>
<gene>
    <name evidence="2" type="ORF">MNB_SV-4-480</name>
</gene>
<proteinExistence type="predicted"/>
<dbReference type="Pfam" id="PF00929">
    <property type="entry name" value="RNase_T"/>
    <property type="match status" value="1"/>
</dbReference>
<dbReference type="InterPro" id="IPR006054">
    <property type="entry name" value="DnaQ"/>
</dbReference>
<dbReference type="GO" id="GO:0008408">
    <property type="term" value="F:3'-5' exonuclease activity"/>
    <property type="evidence" value="ECO:0007669"/>
    <property type="project" value="TreeGrafter"/>
</dbReference>
<dbReference type="EMBL" id="FPIB01000026">
    <property type="protein sequence ID" value="SFV90926.1"/>
    <property type="molecule type" value="Genomic_DNA"/>
</dbReference>
<organism evidence="2">
    <name type="scientific">hydrothermal vent metagenome</name>
    <dbReference type="NCBI Taxonomy" id="652676"/>
    <lineage>
        <taxon>unclassified sequences</taxon>
        <taxon>metagenomes</taxon>
        <taxon>ecological metagenomes</taxon>
    </lineage>
</organism>
<dbReference type="NCBIfam" id="TIGR00573">
    <property type="entry name" value="dnaq"/>
    <property type="match status" value="1"/>
</dbReference>
<dbReference type="InterPro" id="IPR036397">
    <property type="entry name" value="RNaseH_sf"/>
</dbReference>
<dbReference type="GO" id="GO:0003677">
    <property type="term" value="F:DNA binding"/>
    <property type="evidence" value="ECO:0007669"/>
    <property type="project" value="InterPro"/>
</dbReference>
<feature type="domain" description="Exonuclease" evidence="1">
    <location>
        <begin position="72"/>
        <end position="236"/>
    </location>
</feature>
<dbReference type="PANTHER" id="PTHR30231">
    <property type="entry name" value="DNA POLYMERASE III SUBUNIT EPSILON"/>
    <property type="match status" value="1"/>
</dbReference>
<sequence length="263" mass="29896">MRKVFSKLTDAFRKHGGILTQQQYESVVKNHTTLLEESDTIFILLQASGYPIEQKADTYRFKPFFTPYNESQYCVIDIETNGSKPGTSQVIEIGAVMLHQGKIIDRYETFVECAFLPEYITKITGIEPEDLIGAPTRREALTGLRQFMGDAVFVAHNANFDYTFLDASFERFGLGGIGNLKLCTIDLARRTFESERYGLAYLIESLGMEETNHHRAYSDALCASKVMLKSFETLPPYVKTTDDLLQFSISSKKSRRMKSEELL</sequence>
<dbReference type="CDD" id="cd06127">
    <property type="entry name" value="DEDDh"/>
    <property type="match status" value="1"/>
</dbReference>
<dbReference type="NCBIfam" id="NF006316">
    <property type="entry name" value="PRK08517.1"/>
    <property type="match status" value="1"/>
</dbReference>
<dbReference type="FunFam" id="3.30.420.10:FF:000045">
    <property type="entry name" value="3'-5' exonuclease DinG"/>
    <property type="match status" value="1"/>
</dbReference>
<dbReference type="EC" id="2.7.7.7" evidence="2"/>
<dbReference type="InterPro" id="IPR013520">
    <property type="entry name" value="Ribonucl_H"/>
</dbReference>
<dbReference type="InterPro" id="IPR012337">
    <property type="entry name" value="RNaseH-like_sf"/>
</dbReference>
<keyword evidence="2" id="KW-0548">Nucleotidyltransferase</keyword>
<accession>A0A1W1EAY6</accession>
<dbReference type="Gene3D" id="3.30.420.10">
    <property type="entry name" value="Ribonuclease H-like superfamily/Ribonuclease H"/>
    <property type="match status" value="1"/>
</dbReference>
<keyword evidence="2" id="KW-0808">Transferase</keyword>
<reference evidence="2" key="1">
    <citation type="submission" date="2016-10" db="EMBL/GenBank/DDBJ databases">
        <authorList>
            <person name="de Groot N.N."/>
        </authorList>
    </citation>
    <scope>NUCLEOTIDE SEQUENCE</scope>
</reference>
<dbReference type="AlphaFoldDB" id="A0A1W1EAY6"/>
<name>A0A1W1EAY6_9ZZZZ</name>
<dbReference type="GO" id="GO:0003887">
    <property type="term" value="F:DNA-directed DNA polymerase activity"/>
    <property type="evidence" value="ECO:0007669"/>
    <property type="project" value="UniProtKB-EC"/>
</dbReference>
<protein>
    <submittedName>
        <fullName evidence="2">DNA polymerase III epsilon subunit</fullName>
        <ecNumber evidence="2">2.7.7.7</ecNumber>
    </submittedName>
</protein>
<dbReference type="SMART" id="SM00479">
    <property type="entry name" value="EXOIII"/>
    <property type="match status" value="1"/>
</dbReference>
<dbReference type="SUPFAM" id="SSF53098">
    <property type="entry name" value="Ribonuclease H-like"/>
    <property type="match status" value="1"/>
</dbReference>
<evidence type="ECO:0000259" key="1">
    <source>
        <dbReference type="SMART" id="SM00479"/>
    </source>
</evidence>
<dbReference type="GO" id="GO:0005829">
    <property type="term" value="C:cytosol"/>
    <property type="evidence" value="ECO:0007669"/>
    <property type="project" value="TreeGrafter"/>
</dbReference>